<evidence type="ECO:0000313" key="1">
    <source>
        <dbReference type="EMBL" id="KAK4299180.1"/>
    </source>
</evidence>
<organism evidence="1 2">
    <name type="scientific">Petrolisthes manimaculis</name>
    <dbReference type="NCBI Taxonomy" id="1843537"/>
    <lineage>
        <taxon>Eukaryota</taxon>
        <taxon>Metazoa</taxon>
        <taxon>Ecdysozoa</taxon>
        <taxon>Arthropoda</taxon>
        <taxon>Crustacea</taxon>
        <taxon>Multicrustacea</taxon>
        <taxon>Malacostraca</taxon>
        <taxon>Eumalacostraca</taxon>
        <taxon>Eucarida</taxon>
        <taxon>Decapoda</taxon>
        <taxon>Pleocyemata</taxon>
        <taxon>Anomura</taxon>
        <taxon>Galatheoidea</taxon>
        <taxon>Porcellanidae</taxon>
        <taxon>Petrolisthes</taxon>
    </lineage>
</organism>
<evidence type="ECO:0000313" key="2">
    <source>
        <dbReference type="Proteomes" id="UP001292094"/>
    </source>
</evidence>
<name>A0AAE1TY02_9EUCA</name>
<sequence>MEIWTEALSHNLPVDMIFMEYAKAFDIVPHECLIAQNPALKRDYEDTLEQVQRRATRLAQALSHGLPPLLY</sequence>
<dbReference type="Proteomes" id="UP001292094">
    <property type="component" value="Unassembled WGS sequence"/>
</dbReference>
<comment type="caution">
    <text evidence="1">The sequence shown here is derived from an EMBL/GenBank/DDBJ whole genome shotgun (WGS) entry which is preliminary data.</text>
</comment>
<proteinExistence type="predicted"/>
<dbReference type="EMBL" id="JAWZYT010003287">
    <property type="protein sequence ID" value="KAK4299180.1"/>
    <property type="molecule type" value="Genomic_DNA"/>
</dbReference>
<gene>
    <name evidence="1" type="ORF">Pmani_028528</name>
</gene>
<keyword evidence="2" id="KW-1185">Reference proteome</keyword>
<protein>
    <submittedName>
        <fullName evidence="1">Uncharacterized protein</fullName>
    </submittedName>
</protein>
<dbReference type="AlphaFoldDB" id="A0AAE1TY02"/>
<reference evidence="1" key="1">
    <citation type="submission" date="2023-11" db="EMBL/GenBank/DDBJ databases">
        <title>Genome assemblies of two species of porcelain crab, Petrolisthes cinctipes and Petrolisthes manimaculis (Anomura: Porcellanidae).</title>
        <authorList>
            <person name="Angst P."/>
        </authorList>
    </citation>
    <scope>NUCLEOTIDE SEQUENCE</scope>
    <source>
        <strain evidence="1">PB745_02</strain>
        <tissue evidence="1">Gill</tissue>
    </source>
</reference>
<accession>A0AAE1TY02</accession>